<dbReference type="PANTHER" id="PTHR33741:SF5">
    <property type="entry name" value="TRANSMEMBRANE PROTEIN DDB_G0269096-RELATED"/>
    <property type="match status" value="1"/>
</dbReference>
<dbReference type="SUPFAM" id="SSF54631">
    <property type="entry name" value="CBS-domain pair"/>
    <property type="match status" value="1"/>
</dbReference>
<evidence type="ECO:0000313" key="5">
    <source>
        <dbReference type="Proteomes" id="UP000400981"/>
    </source>
</evidence>
<feature type="domain" description="CBS" evidence="3">
    <location>
        <begin position="247"/>
        <end position="304"/>
    </location>
</feature>
<evidence type="ECO:0000259" key="3">
    <source>
        <dbReference type="PROSITE" id="PS51371"/>
    </source>
</evidence>
<dbReference type="EMBL" id="CABPSH010000003">
    <property type="protein sequence ID" value="VVD99795.1"/>
    <property type="molecule type" value="Genomic_DNA"/>
</dbReference>
<dbReference type="CDD" id="cd04600">
    <property type="entry name" value="CBS_pair_HPP_assoc"/>
    <property type="match status" value="1"/>
</dbReference>
<dbReference type="InterPro" id="IPR000644">
    <property type="entry name" value="CBS_dom"/>
</dbReference>
<proteinExistence type="predicted"/>
<feature type="transmembrane region" description="Helical" evidence="2">
    <location>
        <begin position="30"/>
        <end position="48"/>
    </location>
</feature>
<evidence type="ECO:0000313" key="4">
    <source>
        <dbReference type="EMBL" id="VVD99795.1"/>
    </source>
</evidence>
<keyword evidence="1" id="KW-0129">CBS domain</keyword>
<dbReference type="PANTHER" id="PTHR33741">
    <property type="entry name" value="TRANSMEMBRANE PROTEIN DDB_G0269096-RELATED"/>
    <property type="match status" value="1"/>
</dbReference>
<keyword evidence="5" id="KW-1185">Reference proteome</keyword>
<dbReference type="PROSITE" id="PS51371">
    <property type="entry name" value="CBS"/>
    <property type="match status" value="2"/>
</dbReference>
<dbReference type="Gene3D" id="3.10.580.10">
    <property type="entry name" value="CBS-domain"/>
    <property type="match status" value="2"/>
</dbReference>
<dbReference type="Pfam" id="PF04982">
    <property type="entry name" value="TM_HPP"/>
    <property type="match status" value="1"/>
</dbReference>
<gene>
    <name evidence="4" type="primary">guaB_2</name>
    <name evidence="4" type="ORF">PEP31012_02059</name>
</gene>
<dbReference type="EC" id="1.1.1.205" evidence="4"/>
<dbReference type="OrthoDB" id="9811720at2"/>
<name>A0A5E4UIR6_9BURK</name>
<dbReference type="InterPro" id="IPR046342">
    <property type="entry name" value="CBS_dom_sf"/>
</dbReference>
<reference evidence="4 5" key="1">
    <citation type="submission" date="2019-08" db="EMBL/GenBank/DDBJ databases">
        <authorList>
            <person name="Peeters C."/>
        </authorList>
    </citation>
    <scope>NUCLEOTIDE SEQUENCE [LARGE SCALE GENOMIC DNA]</scope>
    <source>
        <strain evidence="4 5">LMG 31012</strain>
    </source>
</reference>
<protein>
    <submittedName>
        <fullName evidence="4">Inosine-5'-monophosphate dehydrogenase</fullName>
        <ecNumber evidence="4">1.1.1.205</ecNumber>
    </submittedName>
</protein>
<dbReference type="RefSeq" id="WP_150589241.1">
    <property type="nucleotide sequence ID" value="NZ_CABPSH010000003.1"/>
</dbReference>
<dbReference type="Proteomes" id="UP000400981">
    <property type="component" value="Unassembled WGS sequence"/>
</dbReference>
<sequence>MLTQKQMRAWFEAFLPNATGLSARERLRSGAGAAAALTIAGLFLHVLPGFSSRFPLLIAPMGASSVLLFAVPASPLAQPWSVIGGNVIAAIVGVTCGIVISNVPIAGAIAVSLAILAMFAARCVHPPAGAVALTAVFGGAGIHGMGYAFAIAPVALQSTMLVSLAIIYHSLTGHRYPHRVVKVKATTPAEASMATGGGFTRQDLEAVLARRNEFIDVDIDDLEALLRETQLAACRRTFHGLTCGDIMTKSPLTVLEDTDCSVALKLLERHAIKALPVRDTDHRIVGIVTRYDIHRAQASPTGPQSIGNALGWLLPGKDNARSVGSVMTTRVCTAKGSDSILDLLPTFSTTGHHHIPVVDEGNHVIGMITERDLIAGLHAGTQIPQLEAA</sequence>
<dbReference type="InterPro" id="IPR058581">
    <property type="entry name" value="TM_HPP"/>
</dbReference>
<keyword evidence="2" id="KW-0472">Membrane</keyword>
<keyword evidence="4" id="KW-0560">Oxidoreductase</keyword>
<feature type="transmembrane region" description="Helical" evidence="2">
    <location>
        <begin position="106"/>
        <end position="124"/>
    </location>
</feature>
<accession>A0A5E4UIR6</accession>
<feature type="transmembrane region" description="Helical" evidence="2">
    <location>
        <begin position="131"/>
        <end position="156"/>
    </location>
</feature>
<evidence type="ECO:0000256" key="2">
    <source>
        <dbReference type="SAM" id="Phobius"/>
    </source>
</evidence>
<dbReference type="InterPro" id="IPR007065">
    <property type="entry name" value="HPP"/>
</dbReference>
<dbReference type="AlphaFoldDB" id="A0A5E4UIR6"/>
<feature type="transmembrane region" description="Helical" evidence="2">
    <location>
        <begin position="80"/>
        <end position="100"/>
    </location>
</feature>
<organism evidence="4 5">
    <name type="scientific">Pandoraea eparura</name>
    <dbReference type="NCBI Taxonomy" id="2508291"/>
    <lineage>
        <taxon>Bacteria</taxon>
        <taxon>Pseudomonadati</taxon>
        <taxon>Pseudomonadota</taxon>
        <taxon>Betaproteobacteria</taxon>
        <taxon>Burkholderiales</taxon>
        <taxon>Burkholderiaceae</taxon>
        <taxon>Pandoraea</taxon>
    </lineage>
</organism>
<keyword evidence="2" id="KW-1133">Transmembrane helix</keyword>
<feature type="domain" description="CBS" evidence="3">
    <location>
        <begin position="327"/>
        <end position="383"/>
    </location>
</feature>
<keyword evidence="2" id="KW-0812">Transmembrane</keyword>
<dbReference type="GO" id="GO:0003938">
    <property type="term" value="F:IMP dehydrogenase activity"/>
    <property type="evidence" value="ECO:0007669"/>
    <property type="project" value="UniProtKB-EC"/>
</dbReference>
<evidence type="ECO:0000256" key="1">
    <source>
        <dbReference type="PROSITE-ProRule" id="PRU00703"/>
    </source>
</evidence>
<dbReference type="SMART" id="SM00116">
    <property type="entry name" value="CBS"/>
    <property type="match status" value="2"/>
</dbReference>
<dbReference type="Pfam" id="PF00571">
    <property type="entry name" value="CBS"/>
    <property type="match status" value="2"/>
</dbReference>